<dbReference type="OrthoDB" id="6408194at2759"/>
<dbReference type="AlphaFoldDB" id="A0A4Y2QQS2"/>
<gene>
    <name evidence="8" type="ORF">AVEN_112038_1</name>
</gene>
<comment type="caution">
    <text evidence="8">The sequence shown here is derived from an EMBL/GenBank/DDBJ whole genome shotgun (WGS) entry which is preliminary data.</text>
</comment>
<organism evidence="8 9">
    <name type="scientific">Araneus ventricosus</name>
    <name type="common">Orbweaver spider</name>
    <name type="synonym">Epeira ventricosa</name>
    <dbReference type="NCBI Taxonomy" id="182803"/>
    <lineage>
        <taxon>Eukaryota</taxon>
        <taxon>Metazoa</taxon>
        <taxon>Ecdysozoa</taxon>
        <taxon>Arthropoda</taxon>
        <taxon>Chelicerata</taxon>
        <taxon>Arachnida</taxon>
        <taxon>Araneae</taxon>
        <taxon>Araneomorphae</taxon>
        <taxon>Entelegynae</taxon>
        <taxon>Araneoidea</taxon>
        <taxon>Araneidae</taxon>
        <taxon>Araneus</taxon>
    </lineage>
</organism>
<feature type="domain" description="ERV/ALR sulfhydryl oxidase" evidence="7">
    <location>
        <begin position="172"/>
        <end position="278"/>
    </location>
</feature>
<name>A0A4Y2QQS2_ARAVE</name>
<dbReference type="InterPro" id="IPR036774">
    <property type="entry name" value="ERV/ALR_sulphydryl_oxid_sf"/>
</dbReference>
<dbReference type="InterPro" id="IPR017905">
    <property type="entry name" value="ERV/ALR_sulphydryl_oxidase"/>
</dbReference>
<evidence type="ECO:0000256" key="5">
    <source>
        <dbReference type="ARBA" id="ARBA00023157"/>
    </source>
</evidence>
<dbReference type="Gene3D" id="1.20.120.310">
    <property type="entry name" value="ERV/ALR sulfhydryl oxidase domain"/>
    <property type="match status" value="1"/>
</dbReference>
<keyword evidence="2 6" id="KW-0285">Flavoprotein</keyword>
<accession>A0A4Y2QQS2</accession>
<keyword evidence="4 6" id="KW-0560">Oxidoreductase</keyword>
<dbReference type="EMBL" id="BGPR01014530">
    <property type="protein sequence ID" value="GBN65606.1"/>
    <property type="molecule type" value="Genomic_DNA"/>
</dbReference>
<dbReference type="SUPFAM" id="SSF69000">
    <property type="entry name" value="FAD-dependent thiol oxidase"/>
    <property type="match status" value="1"/>
</dbReference>
<evidence type="ECO:0000313" key="8">
    <source>
        <dbReference type="EMBL" id="GBN65606.1"/>
    </source>
</evidence>
<dbReference type="PROSITE" id="PS51324">
    <property type="entry name" value="ERV_ALR"/>
    <property type="match status" value="1"/>
</dbReference>
<evidence type="ECO:0000256" key="4">
    <source>
        <dbReference type="ARBA" id="ARBA00023002"/>
    </source>
</evidence>
<keyword evidence="9" id="KW-1185">Reference proteome</keyword>
<keyword evidence="5" id="KW-1015">Disulfide bond</keyword>
<proteinExistence type="predicted"/>
<dbReference type="GO" id="GO:0016972">
    <property type="term" value="F:thiol oxidase activity"/>
    <property type="evidence" value="ECO:0007669"/>
    <property type="project" value="UniProtKB-EC"/>
</dbReference>
<comment type="catalytic activity">
    <reaction evidence="6">
        <text>2 R'C(R)SH + O2 = R'C(R)S-S(R)CR' + H2O2</text>
        <dbReference type="Rhea" id="RHEA:17357"/>
        <dbReference type="ChEBI" id="CHEBI:15379"/>
        <dbReference type="ChEBI" id="CHEBI:16240"/>
        <dbReference type="ChEBI" id="CHEBI:16520"/>
        <dbReference type="ChEBI" id="CHEBI:17412"/>
        <dbReference type="EC" id="1.8.3.2"/>
    </reaction>
</comment>
<evidence type="ECO:0000259" key="7">
    <source>
        <dbReference type="PROSITE" id="PS51324"/>
    </source>
</evidence>
<sequence length="287" mass="34392">MQHSTFKALKRAFMNDVDAEALKKNAHREPPFIQFQIDTVLNGKPHVKRFLEIRFPQTKHISKPLLDETVVTYLLFVANIVKYDKLNRTFLRPAAWAGEICWIRMLKMLIYCVVTLLYDVRWKSHYFFLLDSTVQDLMLGKTNSLRILFRNIGMNRFTPQSFPVENDCELLHFHSANEFGPYYWQLLHWMAEAFELRHGHEDVENAKSMWRDFVTSTMYRTLRCYICMRHYRNVSQRFRDKLLKGDDYGEIWFEIHNVVRSATGKPPYLSADFERDRQSMRFVLQEK</sequence>
<comment type="cofactor">
    <cofactor evidence="1 6">
        <name>FAD</name>
        <dbReference type="ChEBI" id="CHEBI:57692"/>
    </cofactor>
</comment>
<evidence type="ECO:0000256" key="3">
    <source>
        <dbReference type="ARBA" id="ARBA00022827"/>
    </source>
</evidence>
<reference evidence="8 9" key="1">
    <citation type="journal article" date="2019" name="Sci. Rep.">
        <title>Orb-weaving spider Araneus ventricosus genome elucidates the spidroin gene catalogue.</title>
        <authorList>
            <person name="Kono N."/>
            <person name="Nakamura H."/>
            <person name="Ohtoshi R."/>
            <person name="Moran D.A.P."/>
            <person name="Shinohara A."/>
            <person name="Yoshida Y."/>
            <person name="Fujiwara M."/>
            <person name="Mori M."/>
            <person name="Tomita M."/>
            <person name="Arakawa K."/>
        </authorList>
    </citation>
    <scope>NUCLEOTIDE SEQUENCE [LARGE SCALE GENOMIC DNA]</scope>
</reference>
<evidence type="ECO:0000256" key="1">
    <source>
        <dbReference type="ARBA" id="ARBA00001974"/>
    </source>
</evidence>
<evidence type="ECO:0000256" key="2">
    <source>
        <dbReference type="ARBA" id="ARBA00022630"/>
    </source>
</evidence>
<keyword evidence="3 6" id="KW-0274">FAD</keyword>
<protein>
    <recommendedName>
        <fullName evidence="6">Sulfhydryl oxidase</fullName>
        <ecNumber evidence="6">1.8.3.2</ecNumber>
    </recommendedName>
</protein>
<evidence type="ECO:0000256" key="6">
    <source>
        <dbReference type="RuleBase" id="RU371123"/>
    </source>
</evidence>
<evidence type="ECO:0000313" key="9">
    <source>
        <dbReference type="Proteomes" id="UP000499080"/>
    </source>
</evidence>
<dbReference type="EC" id="1.8.3.2" evidence="6"/>
<dbReference type="Proteomes" id="UP000499080">
    <property type="component" value="Unassembled WGS sequence"/>
</dbReference>